<organism evidence="1 2">
    <name type="scientific">candidate division KSB3 bacterium</name>
    <dbReference type="NCBI Taxonomy" id="2044937"/>
    <lineage>
        <taxon>Bacteria</taxon>
        <taxon>candidate division KSB3</taxon>
    </lineage>
</organism>
<comment type="caution">
    <text evidence="1">The sequence shown here is derived from an EMBL/GenBank/DDBJ whole genome shotgun (WGS) entry which is preliminary data.</text>
</comment>
<dbReference type="AlphaFoldDB" id="A0A2G6EAH3"/>
<protein>
    <submittedName>
        <fullName evidence="1">Uncharacterized protein</fullName>
    </submittedName>
</protein>
<gene>
    <name evidence="1" type="ORF">CSB45_01395</name>
</gene>
<proteinExistence type="predicted"/>
<sequence>MQNLQAHTIALTEANVEIRALNAHLNAEHIEVKADLQKSEQKYQTLVEQISEGHFVLQIEYYMMQT</sequence>
<accession>A0A2G6EAH3</accession>
<dbReference type="EMBL" id="PDPS01000020">
    <property type="protein sequence ID" value="PID59089.1"/>
    <property type="molecule type" value="Genomic_DNA"/>
</dbReference>
<evidence type="ECO:0000313" key="1">
    <source>
        <dbReference type="EMBL" id="PID59089.1"/>
    </source>
</evidence>
<reference evidence="1 2" key="1">
    <citation type="submission" date="2017-10" db="EMBL/GenBank/DDBJ databases">
        <title>Novel microbial diversity and functional potential in the marine mammal oral microbiome.</title>
        <authorList>
            <person name="Dudek N.K."/>
            <person name="Sun C.L."/>
            <person name="Burstein D."/>
            <person name="Kantor R.S."/>
            <person name="Aliaga Goltsman D.S."/>
            <person name="Bik E.M."/>
            <person name="Thomas B.C."/>
            <person name="Banfield J.F."/>
            <person name="Relman D.A."/>
        </authorList>
    </citation>
    <scope>NUCLEOTIDE SEQUENCE [LARGE SCALE GENOMIC DNA]</scope>
    <source>
        <strain evidence="1">DOLZORAL124_49_17</strain>
    </source>
</reference>
<dbReference type="Proteomes" id="UP000229740">
    <property type="component" value="Unassembled WGS sequence"/>
</dbReference>
<evidence type="ECO:0000313" key="2">
    <source>
        <dbReference type="Proteomes" id="UP000229740"/>
    </source>
</evidence>
<name>A0A2G6EAH3_9BACT</name>